<name>A0A0F9CLR6_9ZZZZ</name>
<reference evidence="1" key="1">
    <citation type="journal article" date="2015" name="Nature">
        <title>Complex archaea that bridge the gap between prokaryotes and eukaryotes.</title>
        <authorList>
            <person name="Spang A."/>
            <person name="Saw J.H."/>
            <person name="Jorgensen S.L."/>
            <person name="Zaremba-Niedzwiedzka K."/>
            <person name="Martijn J."/>
            <person name="Lind A.E."/>
            <person name="van Eijk R."/>
            <person name="Schleper C."/>
            <person name="Guy L."/>
            <person name="Ettema T.J."/>
        </authorList>
    </citation>
    <scope>NUCLEOTIDE SEQUENCE</scope>
</reference>
<gene>
    <name evidence="1" type="ORF">LCGC14_2651210</name>
</gene>
<comment type="caution">
    <text evidence="1">The sequence shown here is derived from an EMBL/GenBank/DDBJ whole genome shotgun (WGS) entry which is preliminary data.</text>
</comment>
<dbReference type="EMBL" id="LAZR01045981">
    <property type="protein sequence ID" value="KKK97591.1"/>
    <property type="molecule type" value="Genomic_DNA"/>
</dbReference>
<organism evidence="1">
    <name type="scientific">marine sediment metagenome</name>
    <dbReference type="NCBI Taxonomy" id="412755"/>
    <lineage>
        <taxon>unclassified sequences</taxon>
        <taxon>metagenomes</taxon>
        <taxon>ecological metagenomes</taxon>
    </lineage>
</organism>
<sequence length="110" mass="12814">MATPTNLSKEEFIKETKQWGANRDSLIKVRMMKKGEFIYCRLTLPNNGEVIQTRVPLVEFDEFEWMNLNAISIPAVWNDEFNELSKINKKLEELNASTITPSGYTSLWNR</sequence>
<protein>
    <submittedName>
        <fullName evidence="1">Uncharacterized protein</fullName>
    </submittedName>
</protein>
<dbReference type="AlphaFoldDB" id="A0A0F9CLR6"/>
<accession>A0A0F9CLR6</accession>
<evidence type="ECO:0000313" key="1">
    <source>
        <dbReference type="EMBL" id="KKK97591.1"/>
    </source>
</evidence>
<proteinExistence type="predicted"/>